<dbReference type="Pfam" id="PF02542">
    <property type="entry name" value="YgbB"/>
    <property type="match status" value="1"/>
</dbReference>
<dbReference type="PANTHER" id="PTHR43181:SF1">
    <property type="entry name" value="2-C-METHYL-D-ERYTHRITOL 2,4-CYCLODIPHOSPHATE SYNTHASE, CHLOROPLASTIC"/>
    <property type="match status" value="1"/>
</dbReference>
<feature type="site" description="Transition state stabilizer" evidence="10">
    <location>
        <position position="345"/>
    </location>
</feature>
<evidence type="ECO:0000256" key="11">
    <source>
        <dbReference type="RuleBase" id="RU004395"/>
    </source>
</evidence>
<evidence type="ECO:0000256" key="5">
    <source>
        <dbReference type="ARBA" id="ARBA00022695"/>
    </source>
</evidence>
<feature type="site" description="Transition state stabilizer" evidence="10">
    <location>
        <position position="16"/>
    </location>
</feature>
<dbReference type="NCBIfam" id="NF006899">
    <property type="entry name" value="PRK09382.1"/>
    <property type="match status" value="1"/>
</dbReference>
<comment type="similarity">
    <text evidence="11">Belongs to the IspF family.</text>
</comment>
<protein>
    <recommendedName>
        <fullName evidence="10">Bifunctional enzyme IspD/IspF</fullName>
    </recommendedName>
    <domain>
        <recommendedName>
            <fullName evidence="10">2-C-methyl-D-erythritol 4-phosphate cytidylyltransferase</fullName>
            <ecNumber evidence="10">2.7.7.60</ecNumber>
        </recommendedName>
        <alternativeName>
            <fullName evidence="10">4-diphosphocytidyl-2C-methyl-D-erythritol synthase</fullName>
        </alternativeName>
        <alternativeName>
            <fullName evidence="10">MEP cytidylyltransferase</fullName>
            <shortName evidence="10">MCT</shortName>
        </alternativeName>
    </domain>
    <domain>
        <recommendedName>
            <fullName evidence="10">2-C-methyl-D-erythritol 2,4-cyclodiphosphate synthase</fullName>
            <shortName evidence="10">MECDP-synthase</shortName>
            <shortName evidence="10">MECPP-synthase</shortName>
            <shortName evidence="10">MECPS</shortName>
            <ecNumber evidence="10">4.6.1.12</ecNumber>
        </recommendedName>
    </domain>
</protein>
<dbReference type="InterPro" id="IPR020555">
    <property type="entry name" value="MECDP_synthase_CS"/>
</dbReference>
<dbReference type="InterPro" id="IPR029044">
    <property type="entry name" value="Nucleotide-diphossugar_trans"/>
</dbReference>
<dbReference type="EMBL" id="CP019070">
    <property type="protein sequence ID" value="APW64475.1"/>
    <property type="molecule type" value="Genomic_DNA"/>
</dbReference>
<feature type="binding site" evidence="10">
    <location>
        <begin position="246"/>
        <end position="247"/>
    </location>
    <ligand>
        <name>4-CDP-2-C-methyl-D-erythritol 2-phosphate</name>
        <dbReference type="ChEBI" id="CHEBI:57919"/>
    </ligand>
</feature>
<feature type="binding site" evidence="10">
    <location>
        <begin position="220"/>
        <end position="222"/>
    </location>
    <ligand>
        <name>4-CDP-2-C-methyl-D-erythritol 2-phosphate</name>
        <dbReference type="ChEBI" id="CHEBI:57919"/>
    </ligand>
</feature>
<dbReference type="UniPathway" id="UPA00056">
    <property type="reaction ID" value="UER00093"/>
</dbReference>
<evidence type="ECO:0000256" key="1">
    <source>
        <dbReference type="ARBA" id="ARBA00000200"/>
    </source>
</evidence>
<keyword evidence="8 10" id="KW-0456">Lyase</keyword>
<feature type="binding site" evidence="10">
    <location>
        <position position="220"/>
    </location>
    <ligand>
        <name>a divalent metal cation</name>
        <dbReference type="ChEBI" id="CHEBI:60240"/>
    </ligand>
</feature>
<comment type="pathway">
    <text evidence="3 10">Isoprenoid biosynthesis; isopentenyl diphosphate biosynthesis via DXP pathway; isopentenyl diphosphate from 1-deoxy-D-xylulose 5-phosphate: step 4/6.</text>
</comment>
<dbReference type="InterPro" id="IPR034683">
    <property type="entry name" value="IspD/TarI"/>
</dbReference>
<sequence length="374" mass="41806">MQNVTLIVLCAGNSSRFKHNTKKQWLRIENEPLWLNVTRKLSSYSNFEKVIVCSHKNELNYMKNFCDDFTFIEGGSTRQESIVNSLKEVTTSHVMISDVARACIPKSVIIELLENKDNADCIVPVLNVSDTVVYEDKTINREKVKLIQTPQLSNTKILKESLNTKIEYTDDSSAIKAGNGSIKYIKGSIESKKLTFGDELDSLPSLKAPSNNFFTGTGFDIHQFEDKRDMFLGGIKLPTDYGFKAHSDGDVLIHSLIDALLGASGAGDIGEFFPDTSAEFKDIDSKILLKNIVEFIYNVGYEIVNVDLTIIAQIPKINPHKNEIKNSISKLLGIEKPFVNIKATTAEKMGFIGRSEGVAVQSIATLKYYDWKNK</sequence>
<comment type="catalytic activity">
    <reaction evidence="10">
        <text>2-C-methyl-D-erythritol 4-phosphate + CTP + H(+) = 4-CDP-2-C-methyl-D-erythritol + diphosphate</text>
        <dbReference type="Rhea" id="RHEA:13429"/>
        <dbReference type="ChEBI" id="CHEBI:15378"/>
        <dbReference type="ChEBI" id="CHEBI:33019"/>
        <dbReference type="ChEBI" id="CHEBI:37563"/>
        <dbReference type="ChEBI" id="CHEBI:57823"/>
        <dbReference type="ChEBI" id="CHEBI:58262"/>
        <dbReference type="EC" id="2.7.7.60"/>
    </reaction>
</comment>
<feature type="site" description="Transition state stabilizer" evidence="10">
    <location>
        <position position="23"/>
    </location>
</feature>
<evidence type="ECO:0000313" key="13">
    <source>
        <dbReference type="EMBL" id="APW64475.1"/>
    </source>
</evidence>
<dbReference type="InterPro" id="IPR026596">
    <property type="entry name" value="IspD/F"/>
</dbReference>
<dbReference type="EC" id="4.6.1.12" evidence="10"/>
<comment type="catalytic activity">
    <reaction evidence="1 10 11">
        <text>4-CDP-2-C-methyl-D-erythritol 2-phosphate = 2-C-methyl-D-erythritol 2,4-cyclic diphosphate + CMP</text>
        <dbReference type="Rhea" id="RHEA:23864"/>
        <dbReference type="ChEBI" id="CHEBI:57919"/>
        <dbReference type="ChEBI" id="CHEBI:58483"/>
        <dbReference type="ChEBI" id="CHEBI:60377"/>
        <dbReference type="EC" id="4.6.1.12"/>
    </reaction>
</comment>
<dbReference type="Proteomes" id="UP000186074">
    <property type="component" value="Chromosome"/>
</dbReference>
<evidence type="ECO:0000256" key="8">
    <source>
        <dbReference type="ARBA" id="ARBA00023239"/>
    </source>
</evidence>
<comment type="function">
    <text evidence="10">Bifunctional enzyme that catalyzes the formation of 4-diphosphocytidyl-2-C-methyl-D-erythritol from CTP and 2-C-methyl-D-erythritol 4-phosphate (MEP) (IspD), and catalyzes the conversion of 4-diphosphocytidyl-2-C-methyl-D-erythritol 2-phosphate (CDP-ME2P) to 2-C-methyl-D-erythritol 2,4-cyclodiphosphate (ME-CPP) with a corresponding release of cytidine 5-monophosphate (CMP) (IspF).</text>
</comment>
<dbReference type="NCBIfam" id="TIGR00151">
    <property type="entry name" value="ispF"/>
    <property type="match status" value="1"/>
</dbReference>
<accession>A0A1P8KIU3</accession>
<evidence type="ECO:0000256" key="2">
    <source>
        <dbReference type="ARBA" id="ARBA00001968"/>
    </source>
</evidence>
<feature type="domain" description="2-C-methyl-D-erythritol 2,4-cyclodiphosphate synthase" evidence="12">
    <location>
        <begin position="215"/>
        <end position="366"/>
    </location>
</feature>
<comment type="similarity">
    <text evidence="10">In the C-terminal section; belongs to the IspF family.</text>
</comment>
<evidence type="ECO:0000256" key="3">
    <source>
        <dbReference type="ARBA" id="ARBA00004709"/>
    </source>
</evidence>
<dbReference type="PANTHER" id="PTHR43181">
    <property type="entry name" value="2-C-METHYL-D-ERYTHRITOL 2,4-CYCLODIPHOSPHATE SYNTHASE, CHLOROPLASTIC"/>
    <property type="match status" value="1"/>
</dbReference>
<dbReference type="CDD" id="cd00554">
    <property type="entry name" value="MECDP_synthase"/>
    <property type="match status" value="1"/>
</dbReference>
<dbReference type="GO" id="GO:0008685">
    <property type="term" value="F:2-C-methyl-D-erythritol 2,4-cyclodiphosphate synthase activity"/>
    <property type="evidence" value="ECO:0007669"/>
    <property type="project" value="UniProtKB-UniRule"/>
</dbReference>
<dbReference type="Gene3D" id="3.90.550.10">
    <property type="entry name" value="Spore Coat Polysaccharide Biosynthesis Protein SpsA, Chain A"/>
    <property type="match status" value="1"/>
</dbReference>
<evidence type="ECO:0000256" key="7">
    <source>
        <dbReference type="ARBA" id="ARBA00023229"/>
    </source>
</evidence>
<comment type="pathway">
    <text evidence="10">Isoprenoid biosynthesis; isopentenyl diphosphate biosynthesis via DXP pathway; isopentenyl diphosphate from 1-deoxy-D-xylulose 5-phosphate: step 2/6.</text>
</comment>
<keyword evidence="9 10" id="KW-0511">Multifunctional enzyme</keyword>
<dbReference type="CDD" id="cd02516">
    <property type="entry name" value="CDP-ME_synthetase"/>
    <property type="match status" value="1"/>
</dbReference>
<evidence type="ECO:0000256" key="9">
    <source>
        <dbReference type="ARBA" id="ARBA00023268"/>
    </source>
</evidence>
<dbReference type="AlphaFoldDB" id="A0A1P8KIU3"/>
<keyword evidence="5 10" id="KW-0548">Nucleotidyltransferase</keyword>
<organism evidence="13 14">
    <name type="scientific">Poseidonibacter parvus</name>
    <dbReference type="NCBI Taxonomy" id="1850254"/>
    <lineage>
        <taxon>Bacteria</taxon>
        <taxon>Pseudomonadati</taxon>
        <taxon>Campylobacterota</taxon>
        <taxon>Epsilonproteobacteria</taxon>
        <taxon>Campylobacterales</taxon>
        <taxon>Arcobacteraceae</taxon>
        <taxon>Poseidonibacter</taxon>
    </lineage>
</organism>
<feature type="binding site" evidence="10">
    <location>
        <position position="351"/>
    </location>
    <ligand>
        <name>4-CDP-2-C-methyl-D-erythritol 2-phosphate</name>
        <dbReference type="ChEBI" id="CHEBI:57919"/>
    </ligand>
</feature>
<dbReference type="HAMAP" id="MF_01520">
    <property type="entry name" value="IspDF"/>
    <property type="match status" value="1"/>
</dbReference>
<comment type="caution">
    <text evidence="10">Lacks conserved residue(s) required for the propagation of feature annotation.</text>
</comment>
<feature type="binding site" evidence="10">
    <location>
        <begin position="268"/>
        <end position="270"/>
    </location>
    <ligand>
        <name>4-CDP-2-C-methyl-D-erythritol 2-phosphate</name>
        <dbReference type="ChEBI" id="CHEBI:57919"/>
    </ligand>
</feature>
<evidence type="ECO:0000313" key="14">
    <source>
        <dbReference type="Proteomes" id="UP000186074"/>
    </source>
</evidence>
<dbReference type="OrthoDB" id="9804336at2"/>
<keyword evidence="7 10" id="KW-0414">Isoprene biosynthesis</keyword>
<dbReference type="InterPro" id="IPR036571">
    <property type="entry name" value="MECDP_synthase_sf"/>
</dbReference>
<dbReference type="SUPFAM" id="SSF53448">
    <property type="entry name" value="Nucleotide-diphospho-sugar transferases"/>
    <property type="match status" value="1"/>
</dbReference>
<feature type="site" description="Positions MEP for the nucleophilic attack" evidence="10">
    <location>
        <position position="193"/>
    </location>
</feature>
<dbReference type="SUPFAM" id="SSF69765">
    <property type="entry name" value="IpsF-like"/>
    <property type="match status" value="1"/>
</dbReference>
<dbReference type="GO" id="GO:0016114">
    <property type="term" value="P:terpenoid biosynthetic process"/>
    <property type="evidence" value="ECO:0007669"/>
    <property type="project" value="InterPro"/>
</dbReference>
<dbReference type="KEGG" id="alp:LPB137_00800"/>
<dbReference type="InterPro" id="IPR018294">
    <property type="entry name" value="ISPD_synthase_CS"/>
</dbReference>
<feature type="binding site" evidence="10">
    <location>
        <begin position="344"/>
        <end position="347"/>
    </location>
    <ligand>
        <name>4-CDP-2-C-methyl-D-erythritol 2-phosphate</name>
        <dbReference type="ChEBI" id="CHEBI:57919"/>
    </ligand>
</feature>
<dbReference type="RefSeq" id="WP_076083083.1">
    <property type="nucleotide sequence ID" value="NZ_CP019070.1"/>
</dbReference>
<keyword evidence="14" id="KW-1185">Reference proteome</keyword>
<dbReference type="PROSITE" id="PS01350">
    <property type="entry name" value="ISPF"/>
    <property type="match status" value="1"/>
</dbReference>
<evidence type="ECO:0000259" key="12">
    <source>
        <dbReference type="Pfam" id="PF02542"/>
    </source>
</evidence>
<dbReference type="Gene3D" id="3.30.1330.50">
    <property type="entry name" value="2-C-methyl-D-erythritol 2,4-cyclodiphosphate synthase"/>
    <property type="match status" value="1"/>
</dbReference>
<proteinExistence type="inferred from homology"/>
<name>A0A1P8KIU3_9BACT</name>
<dbReference type="Pfam" id="PF01128">
    <property type="entry name" value="IspD"/>
    <property type="match status" value="1"/>
</dbReference>
<feature type="site" description="Transition state stabilizer" evidence="10">
    <location>
        <position position="246"/>
    </location>
</feature>
<comment type="cofactor">
    <cofactor evidence="2 10">
        <name>a divalent metal cation</name>
        <dbReference type="ChEBI" id="CHEBI:60240"/>
    </cofactor>
</comment>
<feature type="site" description="Positions MEP for the nucleophilic attack" evidence="10">
    <location>
        <position position="141"/>
    </location>
</feature>
<feature type="binding site" evidence="10">
    <location>
        <position position="222"/>
    </location>
    <ligand>
        <name>a divalent metal cation</name>
        <dbReference type="ChEBI" id="CHEBI:60240"/>
    </ligand>
</feature>
<feature type="region of interest" description="2-C-methyl-D-erythritol 2,4-cyclodiphosphate synthase" evidence="10">
    <location>
        <begin position="214"/>
        <end position="374"/>
    </location>
</feature>
<feature type="binding site" evidence="10">
    <location>
        <position position="254"/>
    </location>
    <ligand>
        <name>a divalent metal cation</name>
        <dbReference type="ChEBI" id="CHEBI:60240"/>
    </ligand>
</feature>
<keyword evidence="6 10" id="KW-0479">Metal-binding</keyword>
<evidence type="ECO:0000256" key="10">
    <source>
        <dbReference type="HAMAP-Rule" id="MF_01520"/>
    </source>
</evidence>
<dbReference type="PROSITE" id="PS01295">
    <property type="entry name" value="ISPD"/>
    <property type="match status" value="1"/>
</dbReference>
<dbReference type="STRING" id="1850254.LPB137_00800"/>
<reference evidence="13 14" key="1">
    <citation type="submission" date="2017-01" db="EMBL/GenBank/DDBJ databases">
        <title>Genome sequencing of Arcobacter sp. LPB0137.</title>
        <authorList>
            <person name="Lee G.-W."/>
            <person name="Yi H."/>
        </authorList>
    </citation>
    <scope>NUCLEOTIDE SEQUENCE [LARGE SCALE GENOMIC DNA]</scope>
    <source>
        <strain evidence="13 14">LPB0137</strain>
    </source>
</reference>
<gene>
    <name evidence="10" type="primary">ispDF</name>
    <name evidence="13" type="ORF">LPB137_00800</name>
</gene>
<dbReference type="EC" id="2.7.7.60" evidence="10"/>
<feature type="binding site" evidence="10">
    <location>
        <position position="354"/>
    </location>
    <ligand>
        <name>4-CDP-2-C-methyl-D-erythritol 2-phosphate</name>
        <dbReference type="ChEBI" id="CHEBI:57919"/>
    </ligand>
</feature>
<dbReference type="GO" id="GO:0046872">
    <property type="term" value="F:metal ion binding"/>
    <property type="evidence" value="ECO:0007669"/>
    <property type="project" value="UniProtKB-KW"/>
</dbReference>
<evidence type="ECO:0000256" key="6">
    <source>
        <dbReference type="ARBA" id="ARBA00022723"/>
    </source>
</evidence>
<dbReference type="GO" id="GO:0019288">
    <property type="term" value="P:isopentenyl diphosphate biosynthetic process, methylerythritol 4-phosphate pathway"/>
    <property type="evidence" value="ECO:0007669"/>
    <property type="project" value="UniProtKB-UniRule"/>
</dbReference>
<evidence type="ECO:0000256" key="4">
    <source>
        <dbReference type="ARBA" id="ARBA00022679"/>
    </source>
</evidence>
<dbReference type="GO" id="GO:0050518">
    <property type="term" value="F:2-C-methyl-D-erythritol 4-phosphate cytidylyltransferase activity"/>
    <property type="evidence" value="ECO:0007669"/>
    <property type="project" value="UniProtKB-UniRule"/>
</dbReference>
<feature type="region of interest" description="2-C-methyl-D-erythritol 4-phosphate cytidylyltransferase" evidence="10">
    <location>
        <begin position="1"/>
        <end position="213"/>
    </location>
</feature>
<keyword evidence="4 10" id="KW-0808">Transferase</keyword>
<dbReference type="HAMAP" id="MF_00107">
    <property type="entry name" value="IspF"/>
    <property type="match status" value="1"/>
</dbReference>
<comment type="similarity">
    <text evidence="10">In the N-terminal section; belongs to the IspD/TarI cytidylyltransferase family. IspD subfamily.</text>
</comment>
<dbReference type="InterPro" id="IPR003526">
    <property type="entry name" value="MECDP_synthase"/>
</dbReference>